<accession>A0A2K3YGE1</accession>
<name>A0A2K3YGE1_9STAP</name>
<feature type="non-terminal residue" evidence="2">
    <location>
        <position position="1"/>
    </location>
</feature>
<evidence type="ECO:0000313" key="3">
    <source>
        <dbReference type="Proteomes" id="UP000242752"/>
    </source>
</evidence>
<sequence>NKMMRKNLTWDYFKAFTNKQLSDPKTKSIYQKRKIDVESTFGNLKANLGFQRLSVRTQSKVECELGIALMAVNIRKLAR</sequence>
<comment type="caution">
    <text evidence="2">The sequence shown here is derived from an EMBL/GenBank/DDBJ whole genome shotgun (WGS) entry which is preliminary data.</text>
</comment>
<dbReference type="Pfam" id="PF13751">
    <property type="entry name" value="DDE_Tnp_1_6"/>
    <property type="match status" value="1"/>
</dbReference>
<organism evidence="2 3">
    <name type="scientific">Staphylococcus rostri</name>
    <dbReference type="NCBI Taxonomy" id="522262"/>
    <lineage>
        <taxon>Bacteria</taxon>
        <taxon>Bacillati</taxon>
        <taxon>Bacillota</taxon>
        <taxon>Bacilli</taxon>
        <taxon>Bacillales</taxon>
        <taxon>Staphylococcaceae</taxon>
        <taxon>Staphylococcus</taxon>
    </lineage>
</organism>
<protein>
    <submittedName>
        <fullName evidence="2">IS5/IS1182 family transposase</fullName>
    </submittedName>
</protein>
<dbReference type="EMBL" id="PPRF01000136">
    <property type="protein sequence ID" value="PNZ24318.1"/>
    <property type="molecule type" value="Genomic_DNA"/>
</dbReference>
<keyword evidence="3" id="KW-1185">Reference proteome</keyword>
<proteinExistence type="predicted"/>
<evidence type="ECO:0000259" key="1">
    <source>
        <dbReference type="Pfam" id="PF13751"/>
    </source>
</evidence>
<reference evidence="2 3" key="1">
    <citation type="submission" date="2017-08" db="EMBL/GenBank/DDBJ databases">
        <title>Draft genome sequences of 64 type strains of genus Staph aureus.</title>
        <authorList>
            <person name="Cole K."/>
            <person name="Golubchik T."/>
            <person name="Russell J."/>
            <person name="Foster D."/>
            <person name="Llewelyn M."/>
            <person name="Wilson D."/>
            <person name="Crook D."/>
            <person name="Paul J."/>
        </authorList>
    </citation>
    <scope>NUCLEOTIDE SEQUENCE [LARGE SCALE GENOMIC DNA]</scope>
    <source>
        <strain evidence="2 3">DSM 21968</strain>
    </source>
</reference>
<dbReference type="AlphaFoldDB" id="A0A2K3YGE1"/>
<evidence type="ECO:0000313" key="2">
    <source>
        <dbReference type="EMBL" id="PNZ24318.1"/>
    </source>
</evidence>
<dbReference type="OrthoDB" id="2236403at2"/>
<gene>
    <name evidence="2" type="ORF">CD122_11440</name>
</gene>
<dbReference type="InterPro" id="IPR025668">
    <property type="entry name" value="Tnp_DDE_dom"/>
</dbReference>
<feature type="domain" description="Transposase DDE" evidence="1">
    <location>
        <begin position="5"/>
        <end position="78"/>
    </location>
</feature>
<dbReference type="Proteomes" id="UP000242752">
    <property type="component" value="Unassembled WGS sequence"/>
</dbReference>